<dbReference type="InterPro" id="IPR003004">
    <property type="entry name" value="GspF/PilC"/>
</dbReference>
<accession>C6BT54</accession>
<keyword evidence="5 7" id="KW-1133">Transmembrane helix</keyword>
<dbReference type="PANTHER" id="PTHR30012">
    <property type="entry name" value="GENERAL SECRETION PATHWAY PROTEIN"/>
    <property type="match status" value="1"/>
</dbReference>
<comment type="subcellular location">
    <subcellularLocation>
        <location evidence="1">Cell membrane</location>
        <topology evidence="1">Multi-pass membrane protein</topology>
    </subcellularLocation>
</comment>
<evidence type="ECO:0000256" key="4">
    <source>
        <dbReference type="ARBA" id="ARBA00022692"/>
    </source>
</evidence>
<keyword evidence="3" id="KW-1003">Cell membrane</keyword>
<sequence length="356" mass="39638">MQRPDLNPILAKLFFGESVRIRFYRKLAALTRHGVSAVDSVSELQERYAKQRSPLAHVLTEVSARLESGSKLYEAMHGFIPAEEVMLINSGVNSGKLYEAIDLAVRLIQARMKIISSMRKALAYPILLICALISLLLVLSRYAMPQFAQLSNPEHWATGAKALYRISNFIDSTAGTVALVGIIVAFLLSLATIKIWTGKIRVRFDSLPPWSFYRLIIGSLWLFTLSTLMKSGIQLSQAINEMLSTPGTSPWLKERLQSVKAQLNLGKGLGQALDDSGYQFPTTEIIEDLRIYSWLPNFDSQLHLIAEEMLTEGTEKIKAQAKFINVFCIISIVAVVSNIILAISSIQQQLGQSMAY</sequence>
<dbReference type="eggNOG" id="COG1459">
    <property type="taxonomic scope" value="Bacteria"/>
</dbReference>
<feature type="transmembrane region" description="Helical" evidence="7">
    <location>
        <begin position="121"/>
        <end position="144"/>
    </location>
</feature>
<feature type="transmembrane region" description="Helical" evidence="7">
    <location>
        <begin position="323"/>
        <end position="344"/>
    </location>
</feature>
<dbReference type="GO" id="GO:0005886">
    <property type="term" value="C:plasma membrane"/>
    <property type="evidence" value="ECO:0007669"/>
    <property type="project" value="UniProtKB-SubCell"/>
</dbReference>
<dbReference type="Pfam" id="PF00482">
    <property type="entry name" value="T2SSF"/>
    <property type="match status" value="2"/>
</dbReference>
<organism evidence="9 10">
    <name type="scientific">Maridesulfovibrio salexigens (strain ATCC 14822 / DSM 2638 / NCIMB 8403 / VKM B-1763)</name>
    <name type="common">Desulfovibrio salexigens</name>
    <dbReference type="NCBI Taxonomy" id="526222"/>
    <lineage>
        <taxon>Bacteria</taxon>
        <taxon>Pseudomonadati</taxon>
        <taxon>Thermodesulfobacteriota</taxon>
        <taxon>Desulfovibrionia</taxon>
        <taxon>Desulfovibrionales</taxon>
        <taxon>Desulfovibrionaceae</taxon>
        <taxon>Maridesulfovibrio</taxon>
    </lineage>
</organism>
<dbReference type="HOGENOM" id="CLU_063664_0_0_7"/>
<evidence type="ECO:0000256" key="5">
    <source>
        <dbReference type="ARBA" id="ARBA00022989"/>
    </source>
</evidence>
<name>C6BT54_MARSD</name>
<gene>
    <name evidence="9" type="ordered locus">Desal_1696</name>
</gene>
<evidence type="ECO:0000256" key="2">
    <source>
        <dbReference type="ARBA" id="ARBA00005745"/>
    </source>
</evidence>
<dbReference type="PRINTS" id="PR00812">
    <property type="entry name" value="BCTERIALGSPF"/>
</dbReference>
<feature type="domain" description="Type II secretion system protein GspF" evidence="8">
    <location>
        <begin position="222"/>
        <end position="343"/>
    </location>
</feature>
<protein>
    <submittedName>
        <fullName evidence="9">Type II secretion system protein</fullName>
    </submittedName>
</protein>
<dbReference type="KEGG" id="dsa:Desal_1696"/>
<evidence type="ECO:0000313" key="9">
    <source>
        <dbReference type="EMBL" id="ACS79758.1"/>
    </source>
</evidence>
<dbReference type="OrthoDB" id="5444670at2"/>
<keyword evidence="6 7" id="KW-0472">Membrane</keyword>
<reference evidence="9 10" key="1">
    <citation type="submission" date="2009-06" db="EMBL/GenBank/DDBJ databases">
        <title>Complete sequence of Desulfovibrio salexigens DSM 2638.</title>
        <authorList>
            <consortium name="US DOE Joint Genome Institute"/>
            <person name="Lucas S."/>
            <person name="Copeland A."/>
            <person name="Lapidus A."/>
            <person name="Glavina del Rio T."/>
            <person name="Tice H."/>
            <person name="Bruce D."/>
            <person name="Goodwin L."/>
            <person name="Pitluck S."/>
            <person name="Munk A.C."/>
            <person name="Brettin T."/>
            <person name="Detter J.C."/>
            <person name="Han C."/>
            <person name="Tapia R."/>
            <person name="Larimer F."/>
            <person name="Land M."/>
            <person name="Hauser L."/>
            <person name="Kyrpides N."/>
            <person name="Anderson I."/>
            <person name="Wall J.D."/>
            <person name="Arkin A.P."/>
            <person name="Dehal P."/>
            <person name="Chivian D."/>
            <person name="Giles B."/>
            <person name="Hazen T.C."/>
        </authorList>
    </citation>
    <scope>NUCLEOTIDE SEQUENCE [LARGE SCALE GENOMIC DNA]</scope>
    <source>
        <strain evidence="10">ATCC 14822 / DSM 2638 / NCIMB 8403 / VKM B-1763</strain>
    </source>
</reference>
<dbReference type="InterPro" id="IPR018076">
    <property type="entry name" value="T2SS_GspF_dom"/>
</dbReference>
<evidence type="ECO:0000256" key="1">
    <source>
        <dbReference type="ARBA" id="ARBA00004651"/>
    </source>
</evidence>
<dbReference type="STRING" id="526222.Desal_1696"/>
<dbReference type="AlphaFoldDB" id="C6BT54"/>
<dbReference type="Proteomes" id="UP000002601">
    <property type="component" value="Chromosome"/>
</dbReference>
<keyword evidence="4 7" id="KW-0812">Transmembrane</keyword>
<evidence type="ECO:0000256" key="6">
    <source>
        <dbReference type="ARBA" id="ARBA00023136"/>
    </source>
</evidence>
<evidence type="ECO:0000256" key="7">
    <source>
        <dbReference type="SAM" id="Phobius"/>
    </source>
</evidence>
<dbReference type="Gene3D" id="1.20.81.30">
    <property type="entry name" value="Type II secretion system (T2SS), domain F"/>
    <property type="match status" value="2"/>
</dbReference>
<evidence type="ECO:0000313" key="10">
    <source>
        <dbReference type="Proteomes" id="UP000002601"/>
    </source>
</evidence>
<dbReference type="EMBL" id="CP001649">
    <property type="protein sequence ID" value="ACS79758.1"/>
    <property type="molecule type" value="Genomic_DNA"/>
</dbReference>
<feature type="transmembrane region" description="Helical" evidence="7">
    <location>
        <begin position="173"/>
        <end position="191"/>
    </location>
</feature>
<feature type="domain" description="Type II secretion system protein GspF" evidence="8">
    <location>
        <begin position="23"/>
        <end position="140"/>
    </location>
</feature>
<proteinExistence type="inferred from homology"/>
<evidence type="ECO:0000256" key="3">
    <source>
        <dbReference type="ARBA" id="ARBA00022475"/>
    </source>
</evidence>
<dbReference type="InterPro" id="IPR042094">
    <property type="entry name" value="T2SS_GspF_sf"/>
</dbReference>
<dbReference type="RefSeq" id="WP_015851574.1">
    <property type="nucleotide sequence ID" value="NC_012881.1"/>
</dbReference>
<comment type="similarity">
    <text evidence="2">Belongs to the GSP F family.</text>
</comment>
<keyword evidence="10" id="KW-1185">Reference proteome</keyword>
<dbReference type="PANTHER" id="PTHR30012:SF0">
    <property type="entry name" value="TYPE II SECRETION SYSTEM PROTEIN F-RELATED"/>
    <property type="match status" value="1"/>
</dbReference>
<evidence type="ECO:0000259" key="8">
    <source>
        <dbReference type="Pfam" id="PF00482"/>
    </source>
</evidence>